<keyword evidence="3" id="KW-1185">Reference proteome</keyword>
<evidence type="ECO:0000313" key="3">
    <source>
        <dbReference type="Proteomes" id="UP000604475"/>
    </source>
</evidence>
<dbReference type="AlphaFoldDB" id="A0A937RA21"/>
<dbReference type="PANTHER" id="PTHR45947:SF3">
    <property type="entry name" value="SULFOQUINOVOSYL TRANSFERASE SQD2"/>
    <property type="match status" value="1"/>
</dbReference>
<dbReference type="RefSeq" id="WP_203007380.1">
    <property type="nucleotide sequence ID" value="NZ_JADWYU010000168.1"/>
</dbReference>
<dbReference type="Gene3D" id="3.40.50.2000">
    <property type="entry name" value="Glycogen Phosphorylase B"/>
    <property type="match status" value="2"/>
</dbReference>
<sequence>MPGSGAAAPRVLLLAPSAGPGGGVERYLDAVEEALLAGGATLTRLEAPQPAATPATTVASQLAARVDFARRAAAAARRLGRLDALVAGHPDLVKAAAGAASLGGARRVPVLCHGADIWRMPPADRALLSRHPLLRPVTVSSFCAGALAGPRLARLLPPGVPGAWRATLLAEGSRRRPHAPVPTVLSVFPLADWADKGVPTLLAAVATARAELGPVRLVVAGRGPAPGALHELLSAEPDAELDESPDDDALARLYATADLFALCTRTRASGPRPCGEGFGTVLLEAQLAGCAVVGPAFGGSREAYQQGVTGFTPSDESAAALAEVLVGLLRDRARLTRTGRRGAEWAESVTRPEDHVRAVYQALLDSPPVTSPDPARPPVAAAAAAG</sequence>
<feature type="region of interest" description="Disordered" evidence="1">
    <location>
        <begin position="365"/>
        <end position="386"/>
    </location>
</feature>
<dbReference type="EMBL" id="JAEACQ010000137">
    <property type="protein sequence ID" value="MBL7626497.1"/>
    <property type="molecule type" value="Genomic_DNA"/>
</dbReference>
<dbReference type="GO" id="GO:0016758">
    <property type="term" value="F:hexosyltransferase activity"/>
    <property type="evidence" value="ECO:0007669"/>
    <property type="project" value="TreeGrafter"/>
</dbReference>
<proteinExistence type="predicted"/>
<protein>
    <submittedName>
        <fullName evidence="2">Glycosyltransferase family 4 protein</fullName>
    </submittedName>
</protein>
<comment type="caution">
    <text evidence="2">The sequence shown here is derived from an EMBL/GenBank/DDBJ whole genome shotgun (WGS) entry which is preliminary data.</text>
</comment>
<dbReference type="SUPFAM" id="SSF53756">
    <property type="entry name" value="UDP-Glycosyltransferase/glycogen phosphorylase"/>
    <property type="match status" value="1"/>
</dbReference>
<dbReference type="Pfam" id="PF13692">
    <property type="entry name" value="Glyco_trans_1_4"/>
    <property type="match status" value="1"/>
</dbReference>
<dbReference type="PANTHER" id="PTHR45947">
    <property type="entry name" value="SULFOQUINOVOSYL TRANSFERASE SQD2"/>
    <property type="match status" value="1"/>
</dbReference>
<evidence type="ECO:0000313" key="2">
    <source>
        <dbReference type="EMBL" id="MBL7626497.1"/>
    </source>
</evidence>
<evidence type="ECO:0000256" key="1">
    <source>
        <dbReference type="SAM" id="MobiDB-lite"/>
    </source>
</evidence>
<dbReference type="Proteomes" id="UP000604475">
    <property type="component" value="Unassembled WGS sequence"/>
</dbReference>
<organism evidence="2 3">
    <name type="scientific">Frankia nepalensis</name>
    <dbReference type="NCBI Taxonomy" id="1836974"/>
    <lineage>
        <taxon>Bacteria</taxon>
        <taxon>Bacillati</taxon>
        <taxon>Actinomycetota</taxon>
        <taxon>Actinomycetes</taxon>
        <taxon>Frankiales</taxon>
        <taxon>Frankiaceae</taxon>
        <taxon>Frankia</taxon>
    </lineage>
</organism>
<gene>
    <name evidence="2" type="ORF">I7412_04775</name>
</gene>
<reference evidence="2" key="1">
    <citation type="submission" date="2020-12" db="EMBL/GenBank/DDBJ databases">
        <title>Genomic characterization of non-nitrogen-fixing Frankia strains.</title>
        <authorList>
            <person name="Carlos-Shanley C."/>
            <person name="Guerra T."/>
            <person name="Hahn D."/>
        </authorList>
    </citation>
    <scope>NUCLEOTIDE SEQUENCE</scope>
    <source>
        <strain evidence="2">CN6</strain>
    </source>
</reference>
<name>A0A937RA21_9ACTN</name>
<accession>A0A937RA21</accession>
<dbReference type="CDD" id="cd03801">
    <property type="entry name" value="GT4_PimA-like"/>
    <property type="match status" value="1"/>
</dbReference>
<dbReference type="InterPro" id="IPR050194">
    <property type="entry name" value="Glycosyltransferase_grp1"/>
</dbReference>